<organism evidence="11 12">
    <name type="scientific">Salibacterium salarium</name>
    <dbReference type="NCBI Taxonomy" id="284579"/>
    <lineage>
        <taxon>Bacteria</taxon>
        <taxon>Bacillati</taxon>
        <taxon>Bacillota</taxon>
        <taxon>Bacilli</taxon>
        <taxon>Bacillales</taxon>
        <taxon>Bacillaceae</taxon>
    </lineage>
</organism>
<dbReference type="CDD" id="cd03257">
    <property type="entry name" value="ABC_NikE_OppD_transporters"/>
    <property type="match status" value="1"/>
</dbReference>
<proteinExistence type="inferred from homology"/>
<evidence type="ECO:0000259" key="10">
    <source>
        <dbReference type="PROSITE" id="PS50893"/>
    </source>
</evidence>
<dbReference type="PANTHER" id="PTHR43297:SF14">
    <property type="entry name" value="ATPASE AAA-TYPE CORE DOMAIN-CONTAINING PROTEIN"/>
    <property type="match status" value="1"/>
</dbReference>
<dbReference type="SUPFAM" id="SSF52540">
    <property type="entry name" value="P-loop containing nucleoside triphosphate hydrolases"/>
    <property type="match status" value="1"/>
</dbReference>
<keyword evidence="5" id="KW-0997">Cell inner membrane</keyword>
<protein>
    <submittedName>
        <fullName evidence="11">ABC transporter ATP-binding protein</fullName>
    </submittedName>
</protein>
<dbReference type="OrthoDB" id="9802264at2"/>
<keyword evidence="6" id="KW-0547">Nucleotide-binding</keyword>
<dbReference type="Proteomes" id="UP000275076">
    <property type="component" value="Unassembled WGS sequence"/>
</dbReference>
<keyword evidence="4" id="KW-1003">Cell membrane</keyword>
<dbReference type="EMBL" id="RBVX01000014">
    <property type="protein sequence ID" value="RSL32505.1"/>
    <property type="molecule type" value="Genomic_DNA"/>
</dbReference>
<dbReference type="InterPro" id="IPR013563">
    <property type="entry name" value="Oligopep_ABC_C"/>
</dbReference>
<dbReference type="SMART" id="SM00382">
    <property type="entry name" value="AAA"/>
    <property type="match status" value="1"/>
</dbReference>
<dbReference type="InterPro" id="IPR003439">
    <property type="entry name" value="ABC_transporter-like_ATP-bd"/>
</dbReference>
<dbReference type="GO" id="GO:0015833">
    <property type="term" value="P:peptide transport"/>
    <property type="evidence" value="ECO:0007669"/>
    <property type="project" value="InterPro"/>
</dbReference>
<dbReference type="PROSITE" id="PS00211">
    <property type="entry name" value="ABC_TRANSPORTER_1"/>
    <property type="match status" value="1"/>
</dbReference>
<keyword evidence="9" id="KW-0472">Membrane</keyword>
<evidence type="ECO:0000256" key="8">
    <source>
        <dbReference type="ARBA" id="ARBA00022967"/>
    </source>
</evidence>
<evidence type="ECO:0000313" key="12">
    <source>
        <dbReference type="Proteomes" id="UP000275076"/>
    </source>
</evidence>
<keyword evidence="3" id="KW-0813">Transport</keyword>
<evidence type="ECO:0000256" key="7">
    <source>
        <dbReference type="ARBA" id="ARBA00022840"/>
    </source>
</evidence>
<comment type="similarity">
    <text evidence="2">Belongs to the ABC transporter superfamily.</text>
</comment>
<evidence type="ECO:0000313" key="11">
    <source>
        <dbReference type="EMBL" id="RSL32505.1"/>
    </source>
</evidence>
<evidence type="ECO:0000256" key="9">
    <source>
        <dbReference type="ARBA" id="ARBA00023136"/>
    </source>
</evidence>
<dbReference type="PANTHER" id="PTHR43297">
    <property type="entry name" value="OLIGOPEPTIDE TRANSPORT ATP-BINDING PROTEIN APPD"/>
    <property type="match status" value="1"/>
</dbReference>
<comment type="subcellular location">
    <subcellularLocation>
        <location evidence="1">Cell membrane</location>
        <topology evidence="1">Peripheral membrane protein</topology>
    </subcellularLocation>
</comment>
<dbReference type="InterPro" id="IPR027417">
    <property type="entry name" value="P-loop_NTPase"/>
</dbReference>
<dbReference type="PROSITE" id="PS50893">
    <property type="entry name" value="ABC_TRANSPORTER_2"/>
    <property type="match status" value="1"/>
</dbReference>
<comment type="caution">
    <text evidence="11">The sequence shown here is derived from an EMBL/GenBank/DDBJ whole genome shotgun (WGS) entry which is preliminary data.</text>
</comment>
<dbReference type="GO" id="GO:0005524">
    <property type="term" value="F:ATP binding"/>
    <property type="evidence" value="ECO:0007669"/>
    <property type="project" value="UniProtKB-KW"/>
</dbReference>
<evidence type="ECO:0000256" key="1">
    <source>
        <dbReference type="ARBA" id="ARBA00004202"/>
    </source>
</evidence>
<dbReference type="FunFam" id="3.40.50.300:FF:000016">
    <property type="entry name" value="Oligopeptide ABC transporter ATP-binding component"/>
    <property type="match status" value="1"/>
</dbReference>
<dbReference type="InterPro" id="IPR017871">
    <property type="entry name" value="ABC_transporter-like_CS"/>
</dbReference>
<evidence type="ECO:0000256" key="4">
    <source>
        <dbReference type="ARBA" id="ARBA00022475"/>
    </source>
</evidence>
<dbReference type="GO" id="GO:0016887">
    <property type="term" value="F:ATP hydrolysis activity"/>
    <property type="evidence" value="ECO:0007669"/>
    <property type="project" value="InterPro"/>
</dbReference>
<evidence type="ECO:0000256" key="6">
    <source>
        <dbReference type="ARBA" id="ARBA00022741"/>
    </source>
</evidence>
<dbReference type="AlphaFoldDB" id="A0A428N208"/>
<dbReference type="InterPro" id="IPR050388">
    <property type="entry name" value="ABC_Ni/Peptide_Import"/>
</dbReference>
<gene>
    <name evidence="11" type="ORF">D7Z54_15235</name>
</gene>
<dbReference type="Pfam" id="PF00005">
    <property type="entry name" value="ABC_tran"/>
    <property type="match status" value="1"/>
</dbReference>
<dbReference type="GO" id="GO:0005886">
    <property type="term" value="C:plasma membrane"/>
    <property type="evidence" value="ECO:0007669"/>
    <property type="project" value="UniProtKB-SubCell"/>
</dbReference>
<keyword evidence="7 11" id="KW-0067">ATP-binding</keyword>
<keyword evidence="8" id="KW-1278">Translocase</keyword>
<keyword evidence="12" id="KW-1185">Reference proteome</keyword>
<accession>A0A428N208</accession>
<dbReference type="NCBIfam" id="TIGR01727">
    <property type="entry name" value="oligo_HPY"/>
    <property type="match status" value="1"/>
</dbReference>
<evidence type="ECO:0000256" key="5">
    <source>
        <dbReference type="ARBA" id="ARBA00022519"/>
    </source>
</evidence>
<dbReference type="RefSeq" id="WP_125556718.1">
    <property type="nucleotide sequence ID" value="NZ_RBVX01000014.1"/>
</dbReference>
<evidence type="ECO:0000256" key="3">
    <source>
        <dbReference type="ARBA" id="ARBA00022448"/>
    </source>
</evidence>
<evidence type="ECO:0000256" key="2">
    <source>
        <dbReference type="ARBA" id="ARBA00005417"/>
    </source>
</evidence>
<dbReference type="Gene3D" id="3.40.50.300">
    <property type="entry name" value="P-loop containing nucleotide triphosphate hydrolases"/>
    <property type="match status" value="1"/>
</dbReference>
<feature type="domain" description="ABC transporter" evidence="10">
    <location>
        <begin position="8"/>
        <end position="258"/>
    </location>
</feature>
<name>A0A428N208_9BACI</name>
<dbReference type="InterPro" id="IPR003593">
    <property type="entry name" value="AAA+_ATPase"/>
</dbReference>
<dbReference type="Pfam" id="PF08352">
    <property type="entry name" value="oligo_HPY"/>
    <property type="match status" value="1"/>
</dbReference>
<reference evidence="11 12" key="1">
    <citation type="submission" date="2018-10" db="EMBL/GenBank/DDBJ databases">
        <title>Draft genome sequence of Bacillus salarius IM0101, isolated from a hypersaline soil in Inner Mongolia, China.</title>
        <authorList>
            <person name="Yamprayoonswat W."/>
            <person name="Boonvisut S."/>
            <person name="Jumpathong W."/>
            <person name="Sittihan S."/>
            <person name="Ruangsuj P."/>
            <person name="Wanthongcharoen S."/>
            <person name="Thongpramul N."/>
            <person name="Pimmason S."/>
            <person name="Yu B."/>
            <person name="Yasawong M."/>
        </authorList>
    </citation>
    <scope>NUCLEOTIDE SEQUENCE [LARGE SCALE GENOMIC DNA]</scope>
    <source>
        <strain evidence="11 12">IM0101</strain>
    </source>
</reference>
<sequence length="344" mass="38032">MSQNENVLEISDLRTSFFIEGDEIKAVDGVTINVPKGKTVGVVGESGSGKSITSLSIMRLIQHPGEIVGGSISMNGEDLLSKSERQMQQLRGNQISMIFQEPMTSLNPVYTVGEQISEVYRIHQGLSKKEALTKSVEMLELVGIPSPKERIKQYPHELSGGMRQRVMIAIALACNPELLIADEPTTALDVTIQAQILELIKKLQSQLGMSVFLITHDLGVVAETCDYVAVMYAGKIVEYADVHSLFKSPKHPYTVGLMQSLPRHDIDQEELNVIEGNVPKPGNMPDGCRFAPRCPFASDICEKRLPDLDELENGNKVRCWIYSDEWDGKAEVNVVNDYKTAGNQ</sequence>